<evidence type="ECO:0000313" key="2">
    <source>
        <dbReference type="Proteomes" id="UP000655094"/>
    </source>
</evidence>
<dbReference type="AlphaFoldDB" id="A0A919HRR1"/>
<evidence type="ECO:0000313" key="1">
    <source>
        <dbReference type="EMBL" id="GHK51452.1"/>
    </source>
</evidence>
<dbReference type="EMBL" id="BNFF01000001">
    <property type="protein sequence ID" value="GHK51452.1"/>
    <property type="molecule type" value="Genomic_DNA"/>
</dbReference>
<dbReference type="Proteomes" id="UP000655094">
    <property type="component" value="Unassembled WGS sequence"/>
</dbReference>
<accession>A0A919HRR1</accession>
<sequence length="92" mass="9619">MAGGPAGGSAEDAQWVARQLSLITAPVNPPMPAPAPCRRGVERLVYPGGDTALLVFIPLPDGASLAACGCWRSIVSRYFSSACGWSSRLAMW</sequence>
<comment type="caution">
    <text evidence="1">The sequence shown here is derived from an EMBL/GenBank/DDBJ whole genome shotgun (WGS) entry which is preliminary data.</text>
</comment>
<gene>
    <name evidence="1" type="ORF">KPZU09_11880</name>
</gene>
<reference evidence="1" key="1">
    <citation type="submission" date="2020-10" db="EMBL/GenBank/DDBJ databases">
        <title>Genome Sequence of ESBL Producing Zambian Clinical Strains.</title>
        <authorList>
            <person name="Shawa M."/>
            <person name="Furuta Y."/>
            <person name="Simbotwe M."/>
            <person name="Mulenga E."/>
            <person name="Mubanga M."/>
            <person name="Mulenga G."/>
            <person name="Kaile C."/>
            <person name="Zorigt T."/>
            <person name="Hang'ombe B."/>
            <person name="Higashi H."/>
        </authorList>
    </citation>
    <scope>NUCLEOTIDE SEQUENCE</scope>
    <source>
        <strain evidence="1">Zam_UTH_09</strain>
    </source>
</reference>
<protein>
    <submittedName>
        <fullName evidence="1">Uncharacterized protein</fullName>
    </submittedName>
</protein>
<organism evidence="1 2">
    <name type="scientific">Klebsiella pneumoniae</name>
    <dbReference type="NCBI Taxonomy" id="573"/>
    <lineage>
        <taxon>Bacteria</taxon>
        <taxon>Pseudomonadati</taxon>
        <taxon>Pseudomonadota</taxon>
        <taxon>Gammaproteobacteria</taxon>
        <taxon>Enterobacterales</taxon>
        <taxon>Enterobacteriaceae</taxon>
        <taxon>Klebsiella/Raoultella group</taxon>
        <taxon>Klebsiella</taxon>
        <taxon>Klebsiella pneumoniae complex</taxon>
    </lineage>
</organism>
<name>A0A919HRR1_KLEPN</name>
<proteinExistence type="predicted"/>